<proteinExistence type="predicted"/>
<feature type="transmembrane region" description="Helical" evidence="1">
    <location>
        <begin position="47"/>
        <end position="70"/>
    </location>
</feature>
<evidence type="ECO:0000313" key="3">
    <source>
        <dbReference type="Proteomes" id="UP000243605"/>
    </source>
</evidence>
<keyword evidence="1" id="KW-0812">Transmembrane</keyword>
<keyword evidence="1" id="KW-0472">Membrane</keyword>
<accession>A0A662Z4N9</accession>
<reference evidence="2 3" key="1">
    <citation type="submission" date="2016-10" db="EMBL/GenBank/DDBJ databases">
        <authorList>
            <person name="Varghese N."/>
            <person name="Submissions S."/>
        </authorList>
    </citation>
    <scope>NUCLEOTIDE SEQUENCE [LARGE SCALE GENOMIC DNA]</scope>
    <source>
        <strain evidence="2 3">IBRC-M10081</strain>
    </source>
</reference>
<feature type="transmembrane region" description="Helical" evidence="1">
    <location>
        <begin position="103"/>
        <end position="125"/>
    </location>
</feature>
<dbReference type="OrthoDB" id="154912at2"/>
<dbReference type="PANTHER" id="PTHR40078:SF1">
    <property type="entry name" value="INTEGRAL MEMBRANE PROTEIN"/>
    <property type="match status" value="1"/>
</dbReference>
<dbReference type="RefSeq" id="WP_091474508.1">
    <property type="nucleotide sequence ID" value="NZ_FOIT01000002.1"/>
</dbReference>
<keyword evidence="1" id="KW-1133">Transmembrane helix</keyword>
<evidence type="ECO:0000256" key="1">
    <source>
        <dbReference type="SAM" id="Phobius"/>
    </source>
</evidence>
<evidence type="ECO:0000313" key="2">
    <source>
        <dbReference type="EMBL" id="SEV96070.1"/>
    </source>
</evidence>
<dbReference type="AlphaFoldDB" id="A0A662Z4N9"/>
<feature type="transmembrane region" description="Helical" evidence="1">
    <location>
        <begin position="9"/>
        <end position="27"/>
    </location>
</feature>
<name>A0A662Z4N9_9STAP</name>
<dbReference type="Proteomes" id="UP000243605">
    <property type="component" value="Unassembled WGS sequence"/>
</dbReference>
<feature type="transmembrane region" description="Helical" evidence="1">
    <location>
        <begin position="77"/>
        <end position="97"/>
    </location>
</feature>
<dbReference type="EMBL" id="FOIT01000002">
    <property type="protein sequence ID" value="SEV96070.1"/>
    <property type="molecule type" value="Genomic_DNA"/>
</dbReference>
<sequence>MQVKLLKKWLYFFYGLVVLALGVGLTIKGQMWGLGSWDVLHYGLYTTFGLTVGSWAIIVGIIIVVATAIGTRKWPQLGVYVNLFTVGVFIDVFLFILPDVEGWLLHSIFYMLGVIILSYGIATYISPNLGAGPRDSLMLLIADKFNLKISTSRNLMELFAATSGFLLGGPVFIGTLFIILFLGKCIELWLPVTRSLLVKFLGSDDPSIIRIKNQTSYKKRGVQ</sequence>
<keyword evidence="3" id="KW-1185">Reference proteome</keyword>
<protein>
    <recommendedName>
        <fullName evidence="4">Membrane protein YczE</fullName>
    </recommendedName>
</protein>
<dbReference type="PANTHER" id="PTHR40078">
    <property type="entry name" value="INTEGRAL MEMBRANE PROTEIN-RELATED"/>
    <property type="match status" value="1"/>
</dbReference>
<organism evidence="2 3">
    <name type="scientific">Aliicoccus persicus</name>
    <dbReference type="NCBI Taxonomy" id="930138"/>
    <lineage>
        <taxon>Bacteria</taxon>
        <taxon>Bacillati</taxon>
        <taxon>Bacillota</taxon>
        <taxon>Bacilli</taxon>
        <taxon>Bacillales</taxon>
        <taxon>Staphylococcaceae</taxon>
        <taxon>Aliicoccus</taxon>
    </lineage>
</organism>
<dbReference type="InterPro" id="IPR038750">
    <property type="entry name" value="YczE/YyaS-like"/>
</dbReference>
<gene>
    <name evidence="2" type="ORF">SAMN05192557_1014</name>
</gene>
<feature type="transmembrane region" description="Helical" evidence="1">
    <location>
        <begin position="158"/>
        <end position="182"/>
    </location>
</feature>
<evidence type="ECO:0008006" key="4">
    <source>
        <dbReference type="Google" id="ProtNLM"/>
    </source>
</evidence>
<dbReference type="Pfam" id="PF19700">
    <property type="entry name" value="DUF6198"/>
    <property type="match status" value="1"/>
</dbReference>